<dbReference type="HOGENOM" id="CLU_403735_0_0_10"/>
<dbReference type="Gene3D" id="2.60.40.1080">
    <property type="match status" value="1"/>
</dbReference>
<dbReference type="eggNOG" id="COG2730">
    <property type="taxonomic scope" value="Bacteria"/>
</dbReference>
<accession>D5EXZ3</accession>
<keyword evidence="2" id="KW-0326">Glycosidase</keyword>
<dbReference type="SUPFAM" id="SSF51445">
    <property type="entry name" value="(Trans)glycosidases"/>
    <property type="match status" value="1"/>
</dbReference>
<dbReference type="AlphaFoldDB" id="D5EXZ3"/>
<dbReference type="CAZy" id="GH5">
    <property type="family name" value="Glycoside Hydrolase Family 5"/>
</dbReference>
<protein>
    <submittedName>
        <fullName evidence="5">Cellulase</fullName>
    </submittedName>
</protein>
<dbReference type="Pfam" id="PF00150">
    <property type="entry name" value="Cellulase"/>
    <property type="match status" value="1"/>
</dbReference>
<dbReference type="InterPro" id="IPR001547">
    <property type="entry name" value="Glyco_hydro_5"/>
</dbReference>
<proteinExistence type="predicted"/>
<name>D5EXZ3_XYLR2</name>
<dbReference type="EMBL" id="CP002006">
    <property type="protein sequence ID" value="ADE82202.1"/>
    <property type="molecule type" value="Genomic_DNA"/>
</dbReference>
<evidence type="ECO:0000256" key="1">
    <source>
        <dbReference type="ARBA" id="ARBA00022801"/>
    </source>
</evidence>
<sequence>MKRIFTLITILCALGAGAQGVKPLPSLHTEGRWLVDKHGNQVVLHGVMDTPSNYFNGGRWEGSKALGWWDHYNDTGVTNCLAYFEKLFKGMEKAKCDVFRLHMDPAWTNDPADGYVYAGSVGQASDASGEADIKKFNPERYQKYMPQLYLKLAEMAMKYGMYVVVRPPGVCPHDLKVGDYYNQYLMYVWDVFSQQEFVKDHAGQISIELANEPVNLRNAQNQDDPKALHDYFQPIVNKIRENGFTGIIWAPGTGWQANYTSYATYPIEGDNIGYAVHDYTGWYGCSDANPDPQNKIEQFHKQVPVVDTNPIIITEVDWSPENPSAQGHYNEHNEWVQPNYGTWSTGSTSKWGKAYKAMLDYYGNISMTLSGTGCLFDIDKLLSTGNVYPAFNGLEEACGKACMDWYAEYYTVNYPHADDEAETGDFYTIESLKADQESFDLMIGDKTKILLNVLYRDGHTKDISDVATYEVDEPSVVEVKKGSIRALANGEAQVQASYTDVQGIIWKKSFVVKVTGLDLGALTALSSLSDITDQPFAIVNKESQKMFYGPENQNLDMGDPLGVINNKSISGYMFKAEAISGRDGCYLLRLMTLNGSEYSVYGKPGYLNSQPTTGWCSFILGLNNQNGEDVKDGAVWEIKYESGKGFTLKNMATGKYLKDAAPAKYDAPAYFDFLKSSVTAGIHKVERSVDNDAVYTLQGIKIATLQQWDALPRGIYIVGGKKKLK</sequence>
<feature type="signal peptide" evidence="3">
    <location>
        <begin position="1"/>
        <end position="18"/>
    </location>
</feature>
<evidence type="ECO:0000259" key="4">
    <source>
        <dbReference type="Pfam" id="PF00150"/>
    </source>
</evidence>
<dbReference type="RefSeq" id="WP_013064189.1">
    <property type="nucleotide sequence ID" value="NC_014033.1"/>
</dbReference>
<dbReference type="InterPro" id="IPR017853">
    <property type="entry name" value="GH"/>
</dbReference>
<organism evidence="5 6">
    <name type="scientific">Xylanibacter ruminicola (strain ATCC 19189 / DSM 19721 / CIP 105475 / JCM 8958 / 23)</name>
    <name type="common">Prevotella ruminicola</name>
    <dbReference type="NCBI Taxonomy" id="264731"/>
    <lineage>
        <taxon>Bacteria</taxon>
        <taxon>Pseudomonadati</taxon>
        <taxon>Bacteroidota</taxon>
        <taxon>Bacteroidia</taxon>
        <taxon>Bacteroidales</taxon>
        <taxon>Prevotellaceae</taxon>
        <taxon>Xylanibacter</taxon>
    </lineage>
</organism>
<evidence type="ECO:0000256" key="2">
    <source>
        <dbReference type="ARBA" id="ARBA00023295"/>
    </source>
</evidence>
<dbReference type="GO" id="GO:0004553">
    <property type="term" value="F:hydrolase activity, hydrolyzing O-glycosyl compounds"/>
    <property type="evidence" value="ECO:0007669"/>
    <property type="project" value="InterPro"/>
</dbReference>
<dbReference type="GeneID" id="31502237"/>
<keyword evidence="1" id="KW-0378">Hydrolase</keyword>
<feature type="domain" description="Glycoside hydrolase family 5" evidence="4">
    <location>
        <begin position="88"/>
        <end position="336"/>
    </location>
</feature>
<dbReference type="KEGG" id="pru:PRU_2706"/>
<feature type="chain" id="PRO_5003071112" evidence="3">
    <location>
        <begin position="19"/>
        <end position="725"/>
    </location>
</feature>
<evidence type="ECO:0000313" key="5">
    <source>
        <dbReference type="EMBL" id="ADE82202.1"/>
    </source>
</evidence>
<dbReference type="GO" id="GO:0000272">
    <property type="term" value="P:polysaccharide catabolic process"/>
    <property type="evidence" value="ECO:0007669"/>
    <property type="project" value="InterPro"/>
</dbReference>
<keyword evidence="3" id="KW-0732">Signal</keyword>
<reference evidence="5 6" key="1">
    <citation type="journal article" date="2010" name="Microb. Ecol.">
        <title>Comparative genome analysis of Prevotella ruminicola and Prevotella bryantii: insights into their environmental niche.</title>
        <authorList>
            <consortium name="North American Consortium for Rumen Bacteria"/>
            <person name="Purushe J."/>
            <person name="Fouts D.E."/>
            <person name="Morrison M."/>
            <person name="White B.A."/>
            <person name="Mackie R.I."/>
            <person name="Coutinho P.M."/>
            <person name="Henrissat B."/>
            <person name="Nelson K.E."/>
        </authorList>
    </citation>
    <scope>NUCLEOTIDE SEQUENCE [LARGE SCALE GENOMIC DNA]</scope>
    <source>
        <strain evidence="6">ATCC 19189 / JCM 8958 / 23</strain>
    </source>
</reference>
<gene>
    <name evidence="5" type="ordered locus">PRU_2706</name>
</gene>
<dbReference type="Proteomes" id="UP000000927">
    <property type="component" value="Chromosome"/>
</dbReference>
<dbReference type="Gene3D" id="3.20.20.80">
    <property type="entry name" value="Glycosidases"/>
    <property type="match status" value="1"/>
</dbReference>
<evidence type="ECO:0000256" key="3">
    <source>
        <dbReference type="SAM" id="SignalP"/>
    </source>
</evidence>
<dbReference type="STRING" id="264731.PRU_2706"/>
<evidence type="ECO:0000313" key="6">
    <source>
        <dbReference type="Proteomes" id="UP000000927"/>
    </source>
</evidence>
<keyword evidence="6" id="KW-1185">Reference proteome</keyword>